<dbReference type="InterPro" id="IPR008952">
    <property type="entry name" value="Tetraspanin_EC2_sf"/>
</dbReference>
<dbReference type="PRINTS" id="PR00259">
    <property type="entry name" value="TMFOUR"/>
</dbReference>
<comment type="caution">
    <text evidence="7">The sequence shown here is derived from an EMBL/GenBank/DDBJ whole genome shotgun (WGS) entry which is preliminary data.</text>
</comment>
<keyword evidence="8" id="KW-1185">Reference proteome</keyword>
<gene>
    <name evidence="7" type="ORF">ABEB36_006117</name>
</gene>
<dbReference type="InterPro" id="IPR018499">
    <property type="entry name" value="Tetraspanin/Peripherin"/>
</dbReference>
<dbReference type="Pfam" id="PF00335">
    <property type="entry name" value="Tetraspanin"/>
    <property type="match status" value="1"/>
</dbReference>
<evidence type="ECO:0000313" key="8">
    <source>
        <dbReference type="Proteomes" id="UP001566132"/>
    </source>
</evidence>
<evidence type="ECO:0000256" key="4">
    <source>
        <dbReference type="ARBA" id="ARBA00022989"/>
    </source>
</evidence>
<comment type="similarity">
    <text evidence="2 6">Belongs to the tetraspanin (TM4SF) family.</text>
</comment>
<dbReference type="InterPro" id="IPR000301">
    <property type="entry name" value="Tetraspanin_animals"/>
</dbReference>
<keyword evidence="4 6" id="KW-1133">Transmembrane helix</keyword>
<accession>A0ABD1F3N8</accession>
<reference evidence="7 8" key="1">
    <citation type="submission" date="2024-05" db="EMBL/GenBank/DDBJ databases">
        <title>Genetic variation in Jamaican populations of the coffee berry borer (Hypothenemus hampei).</title>
        <authorList>
            <person name="Errbii M."/>
            <person name="Myrie A."/>
        </authorList>
    </citation>
    <scope>NUCLEOTIDE SEQUENCE [LARGE SCALE GENOMIC DNA]</scope>
    <source>
        <strain evidence="7">JA-Hopewell-2020-01-JO</strain>
        <tissue evidence="7">Whole body</tissue>
    </source>
</reference>
<dbReference type="Proteomes" id="UP001566132">
    <property type="component" value="Unassembled WGS sequence"/>
</dbReference>
<dbReference type="PIRSF" id="PIRSF002419">
    <property type="entry name" value="Tetraspanin"/>
    <property type="match status" value="1"/>
</dbReference>
<comment type="subcellular location">
    <subcellularLocation>
        <location evidence="1 6">Membrane</location>
        <topology evidence="1 6">Multi-pass membrane protein</topology>
    </subcellularLocation>
</comment>
<keyword evidence="3 6" id="KW-0812">Transmembrane</keyword>
<evidence type="ECO:0000313" key="7">
    <source>
        <dbReference type="EMBL" id="KAL1506827.1"/>
    </source>
</evidence>
<dbReference type="CDD" id="cd03156">
    <property type="entry name" value="uroplakin_I_like_LEL"/>
    <property type="match status" value="1"/>
</dbReference>
<feature type="transmembrane region" description="Helical" evidence="6">
    <location>
        <begin position="231"/>
        <end position="254"/>
    </location>
</feature>
<dbReference type="GO" id="GO:0016020">
    <property type="term" value="C:membrane"/>
    <property type="evidence" value="ECO:0007669"/>
    <property type="project" value="UniProtKB-SubCell"/>
</dbReference>
<evidence type="ECO:0000256" key="5">
    <source>
        <dbReference type="ARBA" id="ARBA00023136"/>
    </source>
</evidence>
<sequence length="262" mass="28945">MVYDCGSCMVKYILCGFNFIIFIAGTVVLGTGIWLLIDMNSFIGLLKVVPTETLETFTSPAFIQQASYILIAIGAFTFLISFLGYCGALKESQCMLTLYGILLIVILIMEIAAGVVAAIYKTKAEEQTKNLLKMSLEKYYNGTDSKDAVTLAWDSLQMNLKCCGVDNGKDYQLNQAWKEQSNIIPPSCCALSLDNKPLDPTCTTSPNDSNSYFRTGCYGKIIEWIRLNMNIIIIAAAILGLIEIVGILFAFCLAKSINRYEK</sequence>
<evidence type="ECO:0000256" key="3">
    <source>
        <dbReference type="ARBA" id="ARBA00022692"/>
    </source>
</evidence>
<feature type="transmembrane region" description="Helical" evidence="6">
    <location>
        <begin position="98"/>
        <end position="120"/>
    </location>
</feature>
<protein>
    <recommendedName>
        <fullName evidence="6">Tetraspanin</fullName>
    </recommendedName>
</protein>
<keyword evidence="5 6" id="KW-0472">Membrane</keyword>
<dbReference type="InterPro" id="IPR018503">
    <property type="entry name" value="Tetraspanin_CS"/>
</dbReference>
<name>A0ABD1F3N8_HYPHA</name>
<dbReference type="SUPFAM" id="SSF48652">
    <property type="entry name" value="Tetraspanin"/>
    <property type="match status" value="1"/>
</dbReference>
<evidence type="ECO:0000256" key="1">
    <source>
        <dbReference type="ARBA" id="ARBA00004141"/>
    </source>
</evidence>
<organism evidence="7 8">
    <name type="scientific">Hypothenemus hampei</name>
    <name type="common">Coffee berry borer</name>
    <dbReference type="NCBI Taxonomy" id="57062"/>
    <lineage>
        <taxon>Eukaryota</taxon>
        <taxon>Metazoa</taxon>
        <taxon>Ecdysozoa</taxon>
        <taxon>Arthropoda</taxon>
        <taxon>Hexapoda</taxon>
        <taxon>Insecta</taxon>
        <taxon>Pterygota</taxon>
        <taxon>Neoptera</taxon>
        <taxon>Endopterygota</taxon>
        <taxon>Coleoptera</taxon>
        <taxon>Polyphaga</taxon>
        <taxon>Cucujiformia</taxon>
        <taxon>Curculionidae</taxon>
        <taxon>Scolytinae</taxon>
        <taxon>Hypothenemus</taxon>
    </lineage>
</organism>
<dbReference type="AlphaFoldDB" id="A0ABD1F3N8"/>
<dbReference type="PROSITE" id="PS00421">
    <property type="entry name" value="TM4_1"/>
    <property type="match status" value="1"/>
</dbReference>
<evidence type="ECO:0000256" key="6">
    <source>
        <dbReference type="RuleBase" id="RU361218"/>
    </source>
</evidence>
<dbReference type="PANTHER" id="PTHR19282">
    <property type="entry name" value="TETRASPANIN"/>
    <property type="match status" value="1"/>
</dbReference>
<dbReference type="PANTHER" id="PTHR19282:SF552">
    <property type="entry name" value="TETRASPANIN"/>
    <property type="match status" value="1"/>
</dbReference>
<feature type="transmembrane region" description="Helical" evidence="6">
    <location>
        <begin position="12"/>
        <end position="37"/>
    </location>
</feature>
<dbReference type="EMBL" id="JBDJPC010000004">
    <property type="protein sequence ID" value="KAL1506827.1"/>
    <property type="molecule type" value="Genomic_DNA"/>
</dbReference>
<proteinExistence type="inferred from homology"/>
<dbReference type="Gene3D" id="1.10.1450.10">
    <property type="entry name" value="Tetraspanin"/>
    <property type="match status" value="1"/>
</dbReference>
<feature type="transmembrane region" description="Helical" evidence="6">
    <location>
        <begin position="66"/>
        <end position="86"/>
    </location>
</feature>
<evidence type="ECO:0000256" key="2">
    <source>
        <dbReference type="ARBA" id="ARBA00006840"/>
    </source>
</evidence>